<name>X1JJI8_9ZZZZ</name>
<organism evidence="1">
    <name type="scientific">marine sediment metagenome</name>
    <dbReference type="NCBI Taxonomy" id="412755"/>
    <lineage>
        <taxon>unclassified sequences</taxon>
        <taxon>metagenomes</taxon>
        <taxon>ecological metagenomes</taxon>
    </lineage>
</organism>
<protein>
    <submittedName>
        <fullName evidence="1">Uncharacterized protein</fullName>
    </submittedName>
</protein>
<evidence type="ECO:0000313" key="1">
    <source>
        <dbReference type="EMBL" id="GAH94896.1"/>
    </source>
</evidence>
<dbReference type="EMBL" id="BARV01000196">
    <property type="protein sequence ID" value="GAH94896.1"/>
    <property type="molecule type" value="Genomic_DNA"/>
</dbReference>
<gene>
    <name evidence="1" type="ORF">S06H3_00897</name>
</gene>
<comment type="caution">
    <text evidence="1">The sequence shown here is derived from an EMBL/GenBank/DDBJ whole genome shotgun (WGS) entry which is preliminary data.</text>
</comment>
<reference evidence="1" key="1">
    <citation type="journal article" date="2014" name="Front. Microbiol.">
        <title>High frequency of phylogenetically diverse reductive dehalogenase-homologous genes in deep subseafloor sedimentary metagenomes.</title>
        <authorList>
            <person name="Kawai M."/>
            <person name="Futagami T."/>
            <person name="Toyoda A."/>
            <person name="Takaki Y."/>
            <person name="Nishi S."/>
            <person name="Hori S."/>
            <person name="Arai W."/>
            <person name="Tsubouchi T."/>
            <person name="Morono Y."/>
            <person name="Uchiyama I."/>
            <person name="Ito T."/>
            <person name="Fujiyama A."/>
            <person name="Inagaki F."/>
            <person name="Takami H."/>
        </authorList>
    </citation>
    <scope>NUCLEOTIDE SEQUENCE</scope>
    <source>
        <strain evidence="1">Expedition CK06-06</strain>
    </source>
</reference>
<accession>X1JJI8</accession>
<sequence length="268" mass="29958">MGNLFIGFPVPRAKIAEMIETAAPPIIHADRHEATGDDEIAFQNILNRKHAIAHESGGDDEITIPPGGAPFPFDGINIGSTFDDYQTYEFMGAEGTEYFISTDGLVIHWIEGSSGVLSCIRKLFTDDPLPLWTKNQRFDVAFKSYANTPAGNQSFCLRGAAMDNCFGFRCLDGELFGIIGNAPGSIAQVSLLTVEQWNGHPFILSARLYPDNFNCKFYVNGVYIDEVTSESCFPTGSDYLDYVFYMALMTDNINDYVNCNYWNFWQEF</sequence>
<proteinExistence type="predicted"/>
<dbReference type="AlphaFoldDB" id="X1JJI8"/>